<feature type="domain" description="Nitrogen regulatory protein areA GATA-like" evidence="2">
    <location>
        <begin position="47"/>
        <end position="74"/>
    </location>
</feature>
<dbReference type="PANTHER" id="PTHR28051:SF1">
    <property type="entry name" value="PROTEIN MTL1-RELATED"/>
    <property type="match status" value="1"/>
</dbReference>
<proteinExistence type="predicted"/>
<dbReference type="GO" id="GO:0007039">
    <property type="term" value="P:protein catabolic process in the vacuole"/>
    <property type="evidence" value="ECO:0007669"/>
    <property type="project" value="TreeGrafter"/>
</dbReference>
<dbReference type="GO" id="GO:0005773">
    <property type="term" value="C:vacuole"/>
    <property type="evidence" value="ECO:0007669"/>
    <property type="project" value="GOC"/>
</dbReference>
<feature type="region of interest" description="Disordered" evidence="1">
    <location>
        <begin position="1"/>
        <end position="21"/>
    </location>
</feature>
<name>A0A2N1J963_9BASI</name>
<protein>
    <recommendedName>
        <fullName evidence="2">Nitrogen regulatory protein areA GATA-like domain-containing protein</fullName>
    </recommendedName>
</protein>
<evidence type="ECO:0000313" key="4">
    <source>
        <dbReference type="Proteomes" id="UP000232875"/>
    </source>
</evidence>
<dbReference type="GO" id="GO:0042149">
    <property type="term" value="P:cellular response to glucose starvation"/>
    <property type="evidence" value="ECO:0007669"/>
    <property type="project" value="TreeGrafter"/>
</dbReference>
<accession>A0A2N1J963</accession>
<feature type="compositionally biased region" description="Acidic residues" evidence="1">
    <location>
        <begin position="225"/>
        <end position="234"/>
    </location>
</feature>
<evidence type="ECO:0000256" key="1">
    <source>
        <dbReference type="SAM" id="MobiDB-lite"/>
    </source>
</evidence>
<organism evidence="3 4">
    <name type="scientific">Malassezia vespertilionis</name>
    <dbReference type="NCBI Taxonomy" id="2020962"/>
    <lineage>
        <taxon>Eukaryota</taxon>
        <taxon>Fungi</taxon>
        <taxon>Dikarya</taxon>
        <taxon>Basidiomycota</taxon>
        <taxon>Ustilaginomycotina</taxon>
        <taxon>Malasseziomycetes</taxon>
        <taxon>Malasseziales</taxon>
        <taxon>Malasseziaceae</taxon>
        <taxon>Malassezia</taxon>
    </lineage>
</organism>
<sequence>MLSAPEPYPTVSNSTPAPDDAQIVSKMPEICVDYLSHEWKDEDVWNSWKAMTKKKNEISNGVRLENASWRTWAKQRGRLKTISPETLNCDVTWLYGPLHGPTNSVPAPKVATTAERLGIEEPSCIAGKKSILKHRTLSEVLRTPRNISPEEDIDEQFMRDAGGLSPPPALRTSLRRIELLEQESDTPNTPEKPKRHISFNHRVEQCVALEHPSGTDSYYGGAYDEYSDEDDYSDTDSYSDSATQQDSVMSGQSHHSSSSSEQRPTIAILSPTELKTPHEYLLDQAPALNSSRFTDSDDDMYADDDMRYSMVDPVSVTQDLPLDQDDYDYSASDEEYDASNHLHDPTMLFVDEDEGYPSGLISSAVEIINTARDLAGTLLGTEPLGSHTCVQAPYLPYLPAPLGANSITSPLHAPFTHATLAPRDLSSAFQSSASPLLPPGLPSPHVAPPILEDPDMDWFNNACEVQIPTPISGVSLGTAYETRGSLQQDMASARAEGLAFAAVQIPLLLSQPVLHSLTNPHVDLGKHLRRFGMLHEAQEFTRSSMPCDFLLTTFLTMNTQLETTPTREMVSAEGEKIMHYLEAGVDQHQAEIERQLMVLVSKVKPPAGRTMVPRCLHLPWLYKAYTCNPTSSLCPTHFLAVCPSHGPSSMTVPTPFGTATLVNAPCTLVPLHWIVYVLQCAHLPMPHAPTMAGDVPVLVLAVPFPEHWFILHRWLYTQDRTKLLAALLPFGNLHTLRDAIANGTLVTADVLEAMACLSIPTLMRIVLKILATWHNGKCVGIFADTFWATLRHAWEVGS</sequence>
<gene>
    <name evidence="3" type="ORF">MVES_003105</name>
</gene>
<dbReference type="PANTHER" id="PTHR28051">
    <property type="entry name" value="PROTEIN MTL1-RELATED"/>
    <property type="match status" value="1"/>
</dbReference>
<feature type="region of interest" description="Disordered" evidence="1">
    <location>
        <begin position="212"/>
        <end position="265"/>
    </location>
</feature>
<dbReference type="InterPro" id="IPR013860">
    <property type="entry name" value="AreA_GATA"/>
</dbReference>
<dbReference type="EMBL" id="KZ454992">
    <property type="protein sequence ID" value="PKI83090.1"/>
    <property type="molecule type" value="Genomic_DNA"/>
</dbReference>
<dbReference type="Proteomes" id="UP000232875">
    <property type="component" value="Unassembled WGS sequence"/>
</dbReference>
<reference evidence="3 4" key="1">
    <citation type="submission" date="2017-10" db="EMBL/GenBank/DDBJ databases">
        <title>A novel species of cold-tolerant Malassezia isolated from bats.</title>
        <authorList>
            <person name="Lorch J.M."/>
            <person name="Palmer J.M."/>
            <person name="Vanderwolf K.J."/>
            <person name="Schmidt K.Z."/>
            <person name="Verant M.L."/>
            <person name="Weller T.J."/>
            <person name="Blehert D.S."/>
        </authorList>
    </citation>
    <scope>NUCLEOTIDE SEQUENCE [LARGE SCALE GENOMIC DNA]</scope>
    <source>
        <strain evidence="3 4">NWHC:44797-103</strain>
    </source>
</reference>
<evidence type="ECO:0000259" key="2">
    <source>
        <dbReference type="Pfam" id="PF08550"/>
    </source>
</evidence>
<dbReference type="InterPro" id="IPR052292">
    <property type="entry name" value="Glucose_repression_reg"/>
</dbReference>
<dbReference type="STRING" id="2020962.A0A2N1J963"/>
<keyword evidence="4" id="KW-1185">Reference proteome</keyword>
<dbReference type="OrthoDB" id="5563539at2759"/>
<dbReference type="AlphaFoldDB" id="A0A2N1J963"/>
<evidence type="ECO:0000313" key="3">
    <source>
        <dbReference type="EMBL" id="PKI83090.1"/>
    </source>
</evidence>
<feature type="compositionally biased region" description="Low complexity" evidence="1">
    <location>
        <begin position="235"/>
        <end position="260"/>
    </location>
</feature>
<dbReference type="Pfam" id="PF08550">
    <property type="entry name" value="GATA_AreA"/>
    <property type="match status" value="1"/>
</dbReference>